<keyword evidence="3" id="KW-0547">Nucleotide-binding</keyword>
<dbReference type="Gene3D" id="3.40.50.300">
    <property type="entry name" value="P-loop containing nucleotide triphosphate hydrolases"/>
    <property type="match status" value="2"/>
</dbReference>
<comment type="caution">
    <text evidence="6">The sequence shown here is derived from an EMBL/GenBank/DDBJ whole genome shotgun (WGS) entry which is preliminary data.</text>
</comment>
<dbReference type="PROSITE" id="PS50893">
    <property type="entry name" value="ABC_TRANSPORTER_2"/>
    <property type="match status" value="2"/>
</dbReference>
<keyword evidence="2" id="KW-0813">Transport</keyword>
<dbReference type="CDD" id="cd03257">
    <property type="entry name" value="ABC_NikE_OppD_transporters"/>
    <property type="match status" value="2"/>
</dbReference>
<feature type="domain" description="ABC transporter" evidence="5">
    <location>
        <begin position="285"/>
        <end position="530"/>
    </location>
</feature>
<name>A0A2W5PND1_RHOSU</name>
<dbReference type="InterPro" id="IPR027417">
    <property type="entry name" value="P-loop_NTPase"/>
</dbReference>
<evidence type="ECO:0000256" key="1">
    <source>
        <dbReference type="ARBA" id="ARBA00005417"/>
    </source>
</evidence>
<keyword evidence="4 6" id="KW-0067">ATP-binding</keyword>
<accession>A0A2W5PND1</accession>
<dbReference type="Pfam" id="PF00005">
    <property type="entry name" value="ABC_tran"/>
    <property type="match status" value="2"/>
</dbReference>
<evidence type="ECO:0000313" key="7">
    <source>
        <dbReference type="Proteomes" id="UP000249185"/>
    </source>
</evidence>
<proteinExistence type="inferred from homology"/>
<evidence type="ECO:0000256" key="2">
    <source>
        <dbReference type="ARBA" id="ARBA00022448"/>
    </source>
</evidence>
<dbReference type="SUPFAM" id="SSF52540">
    <property type="entry name" value="P-loop containing nucleoside triphosphate hydrolases"/>
    <property type="match status" value="2"/>
</dbReference>
<evidence type="ECO:0000256" key="4">
    <source>
        <dbReference type="ARBA" id="ARBA00022840"/>
    </source>
</evidence>
<organism evidence="6 7">
    <name type="scientific">Rhodovulum sulfidophilum</name>
    <name type="common">Rhodobacter sulfidophilus</name>
    <dbReference type="NCBI Taxonomy" id="35806"/>
    <lineage>
        <taxon>Bacteria</taxon>
        <taxon>Pseudomonadati</taxon>
        <taxon>Pseudomonadota</taxon>
        <taxon>Alphaproteobacteria</taxon>
        <taxon>Rhodobacterales</taxon>
        <taxon>Paracoccaceae</taxon>
        <taxon>Rhodovulum</taxon>
    </lineage>
</organism>
<dbReference type="Proteomes" id="UP000249185">
    <property type="component" value="Unassembled WGS sequence"/>
</dbReference>
<reference evidence="6 7" key="1">
    <citation type="submission" date="2017-08" db="EMBL/GenBank/DDBJ databases">
        <title>Infants hospitalized years apart are colonized by the same room-sourced microbial strains.</title>
        <authorList>
            <person name="Brooks B."/>
            <person name="Olm M.R."/>
            <person name="Firek B.A."/>
            <person name="Baker R."/>
            <person name="Thomas B.C."/>
            <person name="Morowitz M.J."/>
            <person name="Banfield J.F."/>
        </authorList>
    </citation>
    <scope>NUCLEOTIDE SEQUENCE [LARGE SCALE GENOMIC DNA]</scope>
    <source>
        <strain evidence="6">S2_005_002_R2_34</strain>
    </source>
</reference>
<gene>
    <name evidence="6" type="ORF">DI556_21010</name>
</gene>
<sequence length="555" mass="60910">MITGTPDATRPPLRIEGLNVAFASPSGDRTVLHDIDLTLERNEIIGVVGETGAGKSVLARAMIDLLPPGARRTGGRVLLEGRDLGEMAEAERRMVRGGVASLIGTNAKALLDPVVTVGDQIVRVLRGHRRVSAAEARRRAVKLLGDVGIVDPELRANAYPHELSGGMAQRVVIAMALIAEPRIVIADDATLGLDATVSAQVLDMLVERSRARGVSVVLITHDLGIIAHYCTRVAIMRRGRIEEIRDVRGFLEAPSARYGRELLEAARARPTPSVPRAGRREPPLLEVSNLVRLFPGSRPGEIVRAVDDVSFSVNRGETLALVGESGSGKTTVGQCLVRLLQATSGTIRFDGNDVTSLGETRFRPLRRRIQMVFQEPYVALNPRWRVRELIDEPIRKLERKSATERLRRVHEALELVDLSSRHGDLFPHELTAGEQKRIGMARALATRPDFVVFDEPTTALDIRVRAQIIDLVRDLQSRMRLSALFITHDLNSVRSLAHDVAVMNRGRIVESGPMKSVFENPRDPYTVRLLSAELAIEREAEARGVGAAQATRAFP</sequence>
<dbReference type="PANTHER" id="PTHR43776">
    <property type="entry name" value="TRANSPORT ATP-BINDING PROTEIN"/>
    <property type="match status" value="1"/>
</dbReference>
<dbReference type="InterPro" id="IPR003593">
    <property type="entry name" value="AAA+_ATPase"/>
</dbReference>
<dbReference type="GO" id="GO:0016887">
    <property type="term" value="F:ATP hydrolysis activity"/>
    <property type="evidence" value="ECO:0007669"/>
    <property type="project" value="InterPro"/>
</dbReference>
<evidence type="ECO:0000259" key="5">
    <source>
        <dbReference type="PROSITE" id="PS50893"/>
    </source>
</evidence>
<dbReference type="GO" id="GO:0005524">
    <property type="term" value="F:ATP binding"/>
    <property type="evidence" value="ECO:0007669"/>
    <property type="project" value="UniProtKB-KW"/>
</dbReference>
<evidence type="ECO:0000256" key="3">
    <source>
        <dbReference type="ARBA" id="ARBA00022741"/>
    </source>
</evidence>
<dbReference type="AlphaFoldDB" id="A0A2W5PND1"/>
<dbReference type="GO" id="GO:0055085">
    <property type="term" value="P:transmembrane transport"/>
    <property type="evidence" value="ECO:0007669"/>
    <property type="project" value="UniProtKB-ARBA"/>
</dbReference>
<feature type="domain" description="ABC transporter" evidence="5">
    <location>
        <begin position="13"/>
        <end position="263"/>
    </location>
</feature>
<dbReference type="InterPro" id="IPR003439">
    <property type="entry name" value="ABC_transporter-like_ATP-bd"/>
</dbReference>
<comment type="similarity">
    <text evidence="1">Belongs to the ABC transporter superfamily.</text>
</comment>
<dbReference type="PROSITE" id="PS00211">
    <property type="entry name" value="ABC_TRANSPORTER_1"/>
    <property type="match status" value="1"/>
</dbReference>
<dbReference type="InterPro" id="IPR017871">
    <property type="entry name" value="ABC_transporter-like_CS"/>
</dbReference>
<protein>
    <submittedName>
        <fullName evidence="6">ABC transporter ATP-binding protein</fullName>
    </submittedName>
</protein>
<evidence type="ECO:0000313" key="6">
    <source>
        <dbReference type="EMBL" id="PZQ46187.1"/>
    </source>
</evidence>
<dbReference type="PANTHER" id="PTHR43776:SF7">
    <property type="entry name" value="D,D-DIPEPTIDE TRANSPORT ATP-BINDING PROTEIN DDPF-RELATED"/>
    <property type="match status" value="1"/>
</dbReference>
<dbReference type="EMBL" id="QFPW01000029">
    <property type="protein sequence ID" value="PZQ46187.1"/>
    <property type="molecule type" value="Genomic_DNA"/>
</dbReference>
<dbReference type="SMART" id="SM00382">
    <property type="entry name" value="AAA"/>
    <property type="match status" value="2"/>
</dbReference>
<dbReference type="InterPro" id="IPR050319">
    <property type="entry name" value="ABC_transp_ATP-bind"/>
</dbReference>